<evidence type="ECO:0000313" key="2">
    <source>
        <dbReference type="EnsemblMetazoa" id="GAUT045376-PA"/>
    </source>
</evidence>
<organism evidence="2 3">
    <name type="scientific">Glossina austeni</name>
    <name type="common">Savannah tsetse fly</name>
    <dbReference type="NCBI Taxonomy" id="7395"/>
    <lineage>
        <taxon>Eukaryota</taxon>
        <taxon>Metazoa</taxon>
        <taxon>Ecdysozoa</taxon>
        <taxon>Arthropoda</taxon>
        <taxon>Hexapoda</taxon>
        <taxon>Insecta</taxon>
        <taxon>Pterygota</taxon>
        <taxon>Neoptera</taxon>
        <taxon>Endopterygota</taxon>
        <taxon>Diptera</taxon>
        <taxon>Brachycera</taxon>
        <taxon>Muscomorpha</taxon>
        <taxon>Hippoboscoidea</taxon>
        <taxon>Glossinidae</taxon>
        <taxon>Glossina</taxon>
    </lineage>
</organism>
<dbReference type="EnsemblMetazoa" id="GAUT045376-RA">
    <property type="protein sequence ID" value="GAUT045376-PA"/>
    <property type="gene ID" value="GAUT045376"/>
</dbReference>
<dbReference type="VEuPathDB" id="VectorBase:GAUT045376"/>
<evidence type="ECO:0000256" key="1">
    <source>
        <dbReference type="SAM" id="Phobius"/>
    </source>
</evidence>
<keyword evidence="1" id="KW-0472">Membrane</keyword>
<keyword evidence="3" id="KW-1185">Reference proteome</keyword>
<keyword evidence="1" id="KW-0812">Transmembrane</keyword>
<keyword evidence="1" id="KW-1133">Transmembrane helix</keyword>
<proteinExistence type="predicted"/>
<dbReference type="Proteomes" id="UP000078200">
    <property type="component" value="Unassembled WGS sequence"/>
</dbReference>
<protein>
    <submittedName>
        <fullName evidence="2">Uncharacterized protein</fullName>
    </submittedName>
</protein>
<accession>A0A1A9VRQ3</accession>
<evidence type="ECO:0000313" key="3">
    <source>
        <dbReference type="Proteomes" id="UP000078200"/>
    </source>
</evidence>
<name>A0A1A9VRQ3_GLOAU</name>
<sequence length="119" mass="13010">MFEDSCATRSDGTLIGFIISSATPLRSSISYADVNHQHNQVCCSVFVVVFIVIIIVIIVIVVIVICSSNQSQQNQKQIGLPTIFVNDCIKIELNTTDPSLAHNFVSLKSLDVHDFGGTR</sequence>
<dbReference type="AlphaFoldDB" id="A0A1A9VRQ3"/>
<reference evidence="2" key="1">
    <citation type="submission" date="2020-05" db="UniProtKB">
        <authorList>
            <consortium name="EnsemblMetazoa"/>
        </authorList>
    </citation>
    <scope>IDENTIFICATION</scope>
    <source>
        <strain evidence="2">TTRI</strain>
    </source>
</reference>
<feature type="transmembrane region" description="Helical" evidence="1">
    <location>
        <begin position="45"/>
        <end position="66"/>
    </location>
</feature>